<dbReference type="NCBIfam" id="NF004325">
    <property type="entry name" value="PRK05718.1"/>
    <property type="match status" value="1"/>
</dbReference>
<dbReference type="Gene3D" id="3.20.20.70">
    <property type="entry name" value="Aldolase class I"/>
    <property type="match status" value="1"/>
</dbReference>
<comment type="subunit">
    <text evidence="4">Homotrimer.</text>
</comment>
<dbReference type="Pfam" id="PF01081">
    <property type="entry name" value="Aldolase"/>
    <property type="match status" value="1"/>
</dbReference>
<dbReference type="SUPFAM" id="SSF51569">
    <property type="entry name" value="Aldolase"/>
    <property type="match status" value="1"/>
</dbReference>
<dbReference type="PANTHER" id="PTHR30246:SF1">
    <property type="entry name" value="2-DEHYDRO-3-DEOXY-6-PHOSPHOGALACTONATE ALDOLASE-RELATED"/>
    <property type="match status" value="1"/>
</dbReference>
<keyword evidence="6" id="KW-0456">Lyase</keyword>
<sequence>MNKLLTAHPIIPVVVIERIEDAVPLAEALVAGGLPVLEVTLRTDAAIPGIKQIIKHVPEAIVGSGTVNNVSQFSVSEEIGCQFIVSPGSTDELLHAARASSTPFLPGVSSASEVMRGLDYGFDCFKFFPAEAVGGTTLLKSFQGPFSNVRFCATGGIGLHNVSDYLALKNVLSVGGSWITAAELVREKRWQEIELLAREAVKTCESSS</sequence>
<organism evidence="9 10">
    <name type="scientific">SAR92 clade bacterium</name>
    <dbReference type="NCBI Taxonomy" id="2315479"/>
    <lineage>
        <taxon>Bacteria</taxon>
        <taxon>Pseudomonadati</taxon>
        <taxon>Pseudomonadota</taxon>
        <taxon>Gammaproteobacteria</taxon>
        <taxon>Cellvibrionales</taxon>
        <taxon>Porticoccaceae</taxon>
        <taxon>SAR92 clade</taxon>
    </lineage>
</organism>
<dbReference type="InterPro" id="IPR013785">
    <property type="entry name" value="Aldolase_TIM"/>
</dbReference>
<evidence type="ECO:0000256" key="5">
    <source>
        <dbReference type="ARBA" id="ARBA00013063"/>
    </source>
</evidence>
<evidence type="ECO:0000256" key="3">
    <source>
        <dbReference type="ARBA" id="ARBA00006906"/>
    </source>
</evidence>
<evidence type="ECO:0000256" key="1">
    <source>
        <dbReference type="ARBA" id="ARBA00000654"/>
    </source>
</evidence>
<dbReference type="Proteomes" id="UP000315889">
    <property type="component" value="Unassembled WGS sequence"/>
</dbReference>
<comment type="catalytic activity">
    <reaction evidence="1">
        <text>2-dehydro-3-deoxy-6-phospho-D-gluconate = D-glyceraldehyde 3-phosphate + pyruvate</text>
        <dbReference type="Rhea" id="RHEA:17089"/>
        <dbReference type="ChEBI" id="CHEBI:15361"/>
        <dbReference type="ChEBI" id="CHEBI:57569"/>
        <dbReference type="ChEBI" id="CHEBI:59776"/>
        <dbReference type="EC" id="4.1.2.14"/>
    </reaction>
</comment>
<dbReference type="InterPro" id="IPR031337">
    <property type="entry name" value="KDPG/KHG_AS_1"/>
</dbReference>
<name>A0A520MF43_9GAMM</name>
<dbReference type="PANTHER" id="PTHR30246">
    <property type="entry name" value="2-KETO-3-DEOXY-6-PHOSPHOGLUCONATE ALDOLASE"/>
    <property type="match status" value="1"/>
</dbReference>
<dbReference type="InterPro" id="IPR031338">
    <property type="entry name" value="KDPG/KHG_AS_2"/>
</dbReference>
<reference evidence="9 10" key="1">
    <citation type="submission" date="2019-02" db="EMBL/GenBank/DDBJ databases">
        <title>Prokaryotic population dynamics and viral predation in marine succession experiment using metagenomics: the confinement effect.</title>
        <authorList>
            <person name="Haro-Moreno J.M."/>
            <person name="Rodriguez-Valera F."/>
            <person name="Lopez-Perez M."/>
        </authorList>
    </citation>
    <scope>NUCLEOTIDE SEQUENCE [LARGE SCALE GENOMIC DNA]</scope>
    <source>
        <strain evidence="9">MED-G170</strain>
    </source>
</reference>
<evidence type="ECO:0000256" key="2">
    <source>
        <dbReference type="ARBA" id="ARBA00004736"/>
    </source>
</evidence>
<comment type="similarity">
    <text evidence="3">Belongs to the KHG/KDPG aldolase family.</text>
</comment>
<comment type="caution">
    <text evidence="9">The sequence shown here is derived from an EMBL/GenBank/DDBJ whole genome shotgun (WGS) entry which is preliminary data.</text>
</comment>
<accession>A0A520MF43</accession>
<gene>
    <name evidence="9" type="ORF">EVB03_06740</name>
</gene>
<evidence type="ECO:0000313" key="10">
    <source>
        <dbReference type="Proteomes" id="UP000315889"/>
    </source>
</evidence>
<comment type="pathway">
    <text evidence="2">Carbohydrate acid metabolism; 2-dehydro-3-deoxy-D-gluconate degradation; D-glyceraldehyde 3-phosphate and pyruvate from 2-dehydro-3-deoxy-D-gluconate: step 2/2.</text>
</comment>
<dbReference type="AlphaFoldDB" id="A0A520MF43"/>
<dbReference type="InterPro" id="IPR000887">
    <property type="entry name" value="Aldlse_KDPG_KHG"/>
</dbReference>
<dbReference type="CDD" id="cd00452">
    <property type="entry name" value="KDPG_aldolase"/>
    <property type="match status" value="1"/>
</dbReference>
<dbReference type="PROSITE" id="PS00160">
    <property type="entry name" value="ALDOLASE_KDPG_KHG_2"/>
    <property type="match status" value="1"/>
</dbReference>
<dbReference type="GO" id="GO:0008675">
    <property type="term" value="F:2-dehydro-3-deoxy-phosphogluconate aldolase activity"/>
    <property type="evidence" value="ECO:0007669"/>
    <property type="project" value="UniProtKB-EC"/>
</dbReference>
<evidence type="ECO:0000256" key="6">
    <source>
        <dbReference type="ARBA" id="ARBA00023239"/>
    </source>
</evidence>
<keyword evidence="8" id="KW-0119">Carbohydrate metabolism</keyword>
<evidence type="ECO:0000256" key="8">
    <source>
        <dbReference type="ARBA" id="ARBA00023277"/>
    </source>
</evidence>
<dbReference type="NCBIfam" id="TIGR01182">
    <property type="entry name" value="eda"/>
    <property type="match status" value="1"/>
</dbReference>
<dbReference type="PROSITE" id="PS00159">
    <property type="entry name" value="ALDOLASE_KDPG_KHG_1"/>
    <property type="match status" value="1"/>
</dbReference>
<evidence type="ECO:0000256" key="4">
    <source>
        <dbReference type="ARBA" id="ARBA00011233"/>
    </source>
</evidence>
<proteinExistence type="inferred from homology"/>
<keyword evidence="7" id="KW-0704">Schiff base</keyword>
<evidence type="ECO:0000256" key="7">
    <source>
        <dbReference type="ARBA" id="ARBA00023270"/>
    </source>
</evidence>
<dbReference type="EC" id="4.1.2.14" evidence="5"/>
<dbReference type="EMBL" id="SHBP01000008">
    <property type="protein sequence ID" value="RZO19825.1"/>
    <property type="molecule type" value="Genomic_DNA"/>
</dbReference>
<protein>
    <recommendedName>
        <fullName evidence="5">2-dehydro-3-deoxy-phosphogluconate aldolase</fullName>
        <ecNumber evidence="5">4.1.2.14</ecNumber>
    </recommendedName>
</protein>
<evidence type="ECO:0000313" key="9">
    <source>
        <dbReference type="EMBL" id="RZO19825.1"/>
    </source>
</evidence>